<dbReference type="Gene3D" id="3.30.70.330">
    <property type="match status" value="1"/>
</dbReference>
<reference evidence="5 6" key="1">
    <citation type="submission" date="2017-07" db="EMBL/GenBank/DDBJ databases">
        <authorList>
            <person name="Talla V."/>
            <person name="Backstrom N."/>
        </authorList>
    </citation>
    <scope>NUCLEOTIDE SEQUENCE [LARGE SCALE GENOMIC DNA]</scope>
</reference>
<proteinExistence type="predicted"/>
<feature type="region of interest" description="Disordered" evidence="2">
    <location>
        <begin position="90"/>
        <end position="146"/>
    </location>
</feature>
<dbReference type="InterPro" id="IPR035979">
    <property type="entry name" value="RBD_domain_sf"/>
</dbReference>
<organism evidence="5 6">
    <name type="scientific">Leptidea sinapis</name>
    <dbReference type="NCBI Taxonomy" id="189913"/>
    <lineage>
        <taxon>Eukaryota</taxon>
        <taxon>Metazoa</taxon>
        <taxon>Ecdysozoa</taxon>
        <taxon>Arthropoda</taxon>
        <taxon>Hexapoda</taxon>
        <taxon>Insecta</taxon>
        <taxon>Pterygota</taxon>
        <taxon>Neoptera</taxon>
        <taxon>Endopterygota</taxon>
        <taxon>Lepidoptera</taxon>
        <taxon>Glossata</taxon>
        <taxon>Ditrysia</taxon>
        <taxon>Papilionoidea</taxon>
        <taxon>Pieridae</taxon>
        <taxon>Dismorphiinae</taxon>
        <taxon>Leptidea</taxon>
    </lineage>
</organism>
<dbReference type="InterPro" id="IPR012677">
    <property type="entry name" value="Nucleotide-bd_a/b_plait_sf"/>
</dbReference>
<evidence type="ECO:0000256" key="3">
    <source>
        <dbReference type="SAM" id="SignalP"/>
    </source>
</evidence>
<sequence>MALCWIAISAAVESSAETTVRVGVPYEDSTDYVRQLFGQCGEVAHIHEFSKTKYKILRVTFHEKESAEKALKLDRELRLNGFLVTVSKNRDEEEQMTHAQSNAKGNKRQHGGQNQDRNSGGGNTSTNNANNSYHGRGGSNYNARGGNFRGEIHIIIQP</sequence>
<evidence type="ECO:0000313" key="5">
    <source>
        <dbReference type="EMBL" id="VVC99380.1"/>
    </source>
</evidence>
<keyword evidence="6" id="KW-1185">Reference proteome</keyword>
<evidence type="ECO:0000259" key="4">
    <source>
        <dbReference type="SMART" id="SM00360"/>
    </source>
</evidence>
<keyword evidence="3" id="KW-0732">Signal</keyword>
<evidence type="ECO:0000256" key="2">
    <source>
        <dbReference type="SAM" id="MobiDB-lite"/>
    </source>
</evidence>
<feature type="domain" description="RRM" evidence="4">
    <location>
        <begin position="19"/>
        <end position="87"/>
    </location>
</feature>
<feature type="chain" id="PRO_5023004858" description="RRM domain-containing protein" evidence="3">
    <location>
        <begin position="17"/>
        <end position="158"/>
    </location>
</feature>
<protein>
    <recommendedName>
        <fullName evidence="4">RRM domain-containing protein</fullName>
    </recommendedName>
</protein>
<accession>A0A5E4QPW3</accession>
<dbReference type="AlphaFoldDB" id="A0A5E4QPW3"/>
<evidence type="ECO:0000256" key="1">
    <source>
        <dbReference type="ARBA" id="ARBA00022884"/>
    </source>
</evidence>
<evidence type="ECO:0000313" key="6">
    <source>
        <dbReference type="Proteomes" id="UP000324832"/>
    </source>
</evidence>
<dbReference type="CDD" id="cd00590">
    <property type="entry name" value="RRM_SF"/>
    <property type="match status" value="1"/>
</dbReference>
<dbReference type="SUPFAM" id="SSF54928">
    <property type="entry name" value="RNA-binding domain, RBD"/>
    <property type="match status" value="1"/>
</dbReference>
<dbReference type="Proteomes" id="UP000324832">
    <property type="component" value="Unassembled WGS sequence"/>
</dbReference>
<dbReference type="EMBL" id="FZQP02004111">
    <property type="protein sequence ID" value="VVC99380.1"/>
    <property type="molecule type" value="Genomic_DNA"/>
</dbReference>
<name>A0A5E4QPW3_9NEOP</name>
<keyword evidence="1" id="KW-0694">RNA-binding</keyword>
<gene>
    <name evidence="5" type="ORF">LSINAPIS_LOCUS10270</name>
</gene>
<dbReference type="GO" id="GO:0003723">
    <property type="term" value="F:RNA binding"/>
    <property type="evidence" value="ECO:0007669"/>
    <property type="project" value="UniProtKB-KW"/>
</dbReference>
<dbReference type="InterPro" id="IPR000504">
    <property type="entry name" value="RRM_dom"/>
</dbReference>
<feature type="signal peptide" evidence="3">
    <location>
        <begin position="1"/>
        <end position="16"/>
    </location>
</feature>
<dbReference type="SMART" id="SM00360">
    <property type="entry name" value="RRM"/>
    <property type="match status" value="1"/>
</dbReference>
<dbReference type="Pfam" id="PF00076">
    <property type="entry name" value="RRM_1"/>
    <property type="match status" value="1"/>
</dbReference>